<evidence type="ECO:0000256" key="2">
    <source>
        <dbReference type="ARBA" id="ARBA00008420"/>
    </source>
</evidence>
<gene>
    <name evidence="11" type="ORF">GGR03_004197</name>
</gene>
<dbReference type="AlphaFoldDB" id="A0A7W6HHP1"/>
<sequence>MAADRDRSGRQGESTDEIPTALVVMGPSGVGKSTTAEALAAALGWPFAEADRFHSAANIAKMTAGVPLDDADRGPWLAKIRDWITAQAAAGRSTVLTCSALKHRYRDVLRESGARVRVVALTADPALVASRLAHRSGHYMPATLLQSQFDALEPLGPDEDGVTVTVDVPPPAVVARVLERLGLAGAV</sequence>
<dbReference type="Pfam" id="PF13671">
    <property type="entry name" value="AAA_33"/>
    <property type="match status" value="1"/>
</dbReference>
<evidence type="ECO:0000256" key="6">
    <source>
        <dbReference type="ARBA" id="ARBA00022777"/>
    </source>
</evidence>
<evidence type="ECO:0000256" key="5">
    <source>
        <dbReference type="ARBA" id="ARBA00022741"/>
    </source>
</evidence>
<dbReference type="PANTHER" id="PTHR43442">
    <property type="entry name" value="GLUCONOKINASE-RELATED"/>
    <property type="match status" value="1"/>
</dbReference>
<dbReference type="Proteomes" id="UP000588647">
    <property type="component" value="Unassembled WGS sequence"/>
</dbReference>
<dbReference type="PANTHER" id="PTHR43442:SF3">
    <property type="entry name" value="GLUCONOKINASE-RELATED"/>
    <property type="match status" value="1"/>
</dbReference>
<keyword evidence="4 10" id="KW-0808">Transferase</keyword>
<dbReference type="EMBL" id="JACIEM010000006">
    <property type="protein sequence ID" value="MBB4005098.1"/>
    <property type="molecule type" value="Genomic_DNA"/>
</dbReference>
<keyword evidence="5 10" id="KW-0547">Nucleotide-binding</keyword>
<dbReference type="SUPFAM" id="SSF52540">
    <property type="entry name" value="P-loop containing nucleoside triphosphate hydrolases"/>
    <property type="match status" value="1"/>
</dbReference>
<comment type="similarity">
    <text evidence="2 10">Belongs to the gluconokinase GntK/GntV family.</text>
</comment>
<evidence type="ECO:0000256" key="4">
    <source>
        <dbReference type="ARBA" id="ARBA00022679"/>
    </source>
</evidence>
<evidence type="ECO:0000256" key="7">
    <source>
        <dbReference type="ARBA" id="ARBA00022840"/>
    </source>
</evidence>
<keyword evidence="7 10" id="KW-0067">ATP-binding</keyword>
<evidence type="ECO:0000313" key="11">
    <source>
        <dbReference type="EMBL" id="MBB4005098.1"/>
    </source>
</evidence>
<dbReference type="Gene3D" id="3.40.50.300">
    <property type="entry name" value="P-loop containing nucleotide triphosphate hydrolases"/>
    <property type="match status" value="1"/>
</dbReference>
<dbReference type="InterPro" id="IPR027417">
    <property type="entry name" value="P-loop_NTPase"/>
</dbReference>
<protein>
    <recommendedName>
        <fullName evidence="3 10">Gluconokinase</fullName>
        <ecNumber evidence="3 10">2.7.1.12</ecNumber>
    </recommendedName>
</protein>
<reference evidence="11 12" key="1">
    <citation type="submission" date="2020-08" db="EMBL/GenBank/DDBJ databases">
        <title>Genomic Encyclopedia of Type Strains, Phase IV (KMG-IV): sequencing the most valuable type-strain genomes for metagenomic binning, comparative biology and taxonomic classification.</title>
        <authorList>
            <person name="Goeker M."/>
        </authorList>
    </citation>
    <scope>NUCLEOTIDE SEQUENCE [LARGE SCALE GENOMIC DNA]</scope>
    <source>
        <strain evidence="11 12">DSM 103570</strain>
    </source>
</reference>
<evidence type="ECO:0000256" key="9">
    <source>
        <dbReference type="ARBA" id="ARBA00048090"/>
    </source>
</evidence>
<dbReference type="GO" id="GO:0005524">
    <property type="term" value="F:ATP binding"/>
    <property type="evidence" value="ECO:0007669"/>
    <property type="project" value="UniProtKB-KW"/>
</dbReference>
<evidence type="ECO:0000313" key="12">
    <source>
        <dbReference type="Proteomes" id="UP000588647"/>
    </source>
</evidence>
<comment type="pathway">
    <text evidence="1">Carbohydrate acid metabolism.</text>
</comment>
<organism evidence="11 12">
    <name type="scientific">Aurantimonas endophytica</name>
    <dbReference type="NCBI Taxonomy" id="1522175"/>
    <lineage>
        <taxon>Bacteria</taxon>
        <taxon>Pseudomonadati</taxon>
        <taxon>Pseudomonadota</taxon>
        <taxon>Alphaproteobacteria</taxon>
        <taxon>Hyphomicrobiales</taxon>
        <taxon>Aurantimonadaceae</taxon>
        <taxon>Aurantimonas</taxon>
    </lineage>
</organism>
<dbReference type="RefSeq" id="WP_183210695.1">
    <property type="nucleotide sequence ID" value="NZ_JAAAMM010000006.1"/>
</dbReference>
<dbReference type="EC" id="2.7.1.12" evidence="3 10"/>
<evidence type="ECO:0000256" key="3">
    <source>
        <dbReference type="ARBA" id="ARBA00012054"/>
    </source>
</evidence>
<keyword evidence="8" id="KW-0311">Gluconate utilization</keyword>
<dbReference type="GO" id="GO:0046316">
    <property type="term" value="F:gluconokinase activity"/>
    <property type="evidence" value="ECO:0007669"/>
    <property type="project" value="UniProtKB-EC"/>
</dbReference>
<comment type="caution">
    <text evidence="11">The sequence shown here is derived from an EMBL/GenBank/DDBJ whole genome shotgun (WGS) entry which is preliminary data.</text>
</comment>
<evidence type="ECO:0000256" key="8">
    <source>
        <dbReference type="ARBA" id="ARBA00023064"/>
    </source>
</evidence>
<dbReference type="CDD" id="cd02021">
    <property type="entry name" value="GntK"/>
    <property type="match status" value="1"/>
</dbReference>
<evidence type="ECO:0000256" key="1">
    <source>
        <dbReference type="ARBA" id="ARBA00004761"/>
    </source>
</evidence>
<keyword evidence="6 10" id="KW-0418">Kinase</keyword>
<name>A0A7W6HHP1_9HYPH</name>
<proteinExistence type="inferred from homology"/>
<dbReference type="NCBIfam" id="TIGR01313">
    <property type="entry name" value="therm_gnt_kin"/>
    <property type="match status" value="1"/>
</dbReference>
<dbReference type="FunFam" id="3.40.50.300:FF:000522">
    <property type="entry name" value="Gluconokinase"/>
    <property type="match status" value="1"/>
</dbReference>
<comment type="catalytic activity">
    <reaction evidence="9 10">
        <text>D-gluconate + ATP = 6-phospho-D-gluconate + ADP + H(+)</text>
        <dbReference type="Rhea" id="RHEA:19433"/>
        <dbReference type="ChEBI" id="CHEBI:15378"/>
        <dbReference type="ChEBI" id="CHEBI:18391"/>
        <dbReference type="ChEBI" id="CHEBI:30616"/>
        <dbReference type="ChEBI" id="CHEBI:58759"/>
        <dbReference type="ChEBI" id="CHEBI:456216"/>
        <dbReference type="EC" id="2.7.1.12"/>
    </reaction>
</comment>
<dbReference type="InterPro" id="IPR006001">
    <property type="entry name" value="Therm_gnt_kin"/>
</dbReference>
<keyword evidence="12" id="KW-1185">Reference proteome</keyword>
<dbReference type="GO" id="GO:0005737">
    <property type="term" value="C:cytoplasm"/>
    <property type="evidence" value="ECO:0007669"/>
    <property type="project" value="TreeGrafter"/>
</dbReference>
<evidence type="ECO:0000256" key="10">
    <source>
        <dbReference type="RuleBase" id="RU363066"/>
    </source>
</evidence>
<accession>A0A7W6HHP1</accession>
<dbReference type="GO" id="GO:0019521">
    <property type="term" value="P:D-gluconate metabolic process"/>
    <property type="evidence" value="ECO:0007669"/>
    <property type="project" value="UniProtKB-KW"/>
</dbReference>